<dbReference type="EMBL" id="LR798417">
    <property type="protein sequence ID" value="CAB5229969.1"/>
    <property type="molecule type" value="Genomic_DNA"/>
</dbReference>
<dbReference type="EMBL" id="LR797342">
    <property type="protein sequence ID" value="CAB4203830.1"/>
    <property type="molecule type" value="Genomic_DNA"/>
</dbReference>
<accession>A0A6J7XPR1</accession>
<reference evidence="2" key="1">
    <citation type="submission" date="2020-05" db="EMBL/GenBank/DDBJ databases">
        <authorList>
            <person name="Chiriac C."/>
            <person name="Salcher M."/>
            <person name="Ghai R."/>
            <person name="Kavagutti S V."/>
        </authorList>
    </citation>
    <scope>NUCLEOTIDE SEQUENCE</scope>
</reference>
<dbReference type="InterPro" id="IPR023346">
    <property type="entry name" value="Lysozyme-like_dom_sf"/>
</dbReference>
<name>A0A6J7XPR1_9CAUD</name>
<evidence type="ECO:0000313" key="1">
    <source>
        <dbReference type="EMBL" id="CAB4203830.1"/>
    </source>
</evidence>
<evidence type="ECO:0008006" key="3">
    <source>
        <dbReference type="Google" id="ProtNLM"/>
    </source>
</evidence>
<proteinExistence type="predicted"/>
<evidence type="ECO:0000313" key="2">
    <source>
        <dbReference type="EMBL" id="CAB5229969.1"/>
    </source>
</evidence>
<gene>
    <name evidence="1" type="ORF">UFOVP1389_3</name>
    <name evidence="2" type="ORF">UFOVP1566_33</name>
</gene>
<dbReference type="SUPFAM" id="SSF53955">
    <property type="entry name" value="Lysozyme-like"/>
    <property type="match status" value="1"/>
</dbReference>
<organism evidence="2">
    <name type="scientific">uncultured Caudovirales phage</name>
    <dbReference type="NCBI Taxonomy" id="2100421"/>
    <lineage>
        <taxon>Viruses</taxon>
        <taxon>Duplodnaviria</taxon>
        <taxon>Heunggongvirae</taxon>
        <taxon>Uroviricota</taxon>
        <taxon>Caudoviricetes</taxon>
        <taxon>Peduoviridae</taxon>
        <taxon>Maltschvirus</taxon>
        <taxon>Maltschvirus maltsch</taxon>
    </lineage>
</organism>
<sequence length="171" mass="19224">MRYIYTATAVITASALSLFLPVAAQPSPEIIVTRSQIVVDIPKPITTTTTTEPQPVSNQIPADPSKRCPKYEQAFERYGLYPVDTFSYIAWRESRCRIKAINALWNSAGEMTWSLNKNGTYDSGLLQVNSGHRETVRRICRTDLSALMTVDCNLRVARYLLDNGGLRHWGL</sequence>
<protein>
    <recommendedName>
        <fullName evidence="3">Transglycosylase SLT domain 1</fullName>
    </recommendedName>
</protein>